<dbReference type="GO" id="GO:0005829">
    <property type="term" value="C:cytosol"/>
    <property type="evidence" value="ECO:0007669"/>
    <property type="project" value="TreeGrafter"/>
</dbReference>
<name>A0A0W1R4Q0_9EURY</name>
<gene>
    <name evidence="2" type="ORF">AUR64_00490</name>
</gene>
<organism evidence="2 3">
    <name type="scientific">Haloprofundus marisrubri</name>
    <dbReference type="NCBI Taxonomy" id="1514971"/>
    <lineage>
        <taxon>Archaea</taxon>
        <taxon>Methanobacteriati</taxon>
        <taxon>Methanobacteriota</taxon>
        <taxon>Stenosarchaea group</taxon>
        <taxon>Halobacteria</taxon>
        <taxon>Halobacteriales</taxon>
        <taxon>Haloferacaceae</taxon>
        <taxon>Haloprofundus</taxon>
    </lineage>
</organism>
<proteinExistence type="predicted"/>
<dbReference type="RefSeq" id="WP_058583172.1">
    <property type="nucleotide sequence ID" value="NZ_LOPU01000034.1"/>
</dbReference>
<keyword evidence="3" id="KW-1185">Reference proteome</keyword>
<evidence type="ECO:0000313" key="3">
    <source>
        <dbReference type="Proteomes" id="UP000054387"/>
    </source>
</evidence>
<dbReference type="PANTHER" id="PTHR43384:SF10">
    <property type="entry name" value="ATPASE INVOLVED IN CHROMOSOME PARTITIONING, PARA_MIND FAMILY"/>
    <property type="match status" value="1"/>
</dbReference>
<dbReference type="InterPro" id="IPR027417">
    <property type="entry name" value="P-loop_NTPase"/>
</dbReference>
<dbReference type="PANTHER" id="PTHR43384">
    <property type="entry name" value="SEPTUM SITE-DETERMINING PROTEIN MIND HOMOLOG, CHLOROPLASTIC-RELATED"/>
    <property type="match status" value="1"/>
</dbReference>
<dbReference type="Proteomes" id="UP000054387">
    <property type="component" value="Unassembled WGS sequence"/>
</dbReference>
<reference evidence="2 3" key="1">
    <citation type="submission" date="2015-12" db="EMBL/GenBank/DDBJ databases">
        <title>Haloprofundus marisrubri gen. nov., sp. nov., an extremely halophilic archaeon isolated from the Discovery deep brine-seawater interface in the Red Sea.</title>
        <authorList>
            <person name="Zhang G."/>
            <person name="Stingl U."/>
            <person name="Rashid M."/>
        </authorList>
    </citation>
    <scope>NUCLEOTIDE SEQUENCE [LARGE SCALE GENOMIC DNA]</scope>
    <source>
        <strain evidence="2 3">SB9</strain>
    </source>
</reference>
<dbReference type="EMBL" id="LOPU01000034">
    <property type="protein sequence ID" value="KTG08090.1"/>
    <property type="molecule type" value="Genomic_DNA"/>
</dbReference>
<dbReference type="GO" id="GO:0016887">
    <property type="term" value="F:ATP hydrolysis activity"/>
    <property type="evidence" value="ECO:0007669"/>
    <property type="project" value="TreeGrafter"/>
</dbReference>
<dbReference type="InterPro" id="IPR050625">
    <property type="entry name" value="ParA/MinD_ATPase"/>
</dbReference>
<sequence>MILAVVGGKGGVGKSTVAYNLTAALDEGESGRQSVVVDADLGMADLPVKRGPDLHDVLAGRAGPLEAVRPGPVDVLACGRSLAGARAADLGSLSAALERVEREYGTVVVDCPAGMRADVGVPLALADACVVVASPKPFALADAVRSRELARELDAGLAGVVLNRVVDDAPEEAVGRALGAPAETVRADPRVGNSVGEERPVVAAAPDTEAAAAFQHIASAVRACER</sequence>
<dbReference type="GO" id="GO:0051782">
    <property type="term" value="P:negative regulation of cell division"/>
    <property type="evidence" value="ECO:0007669"/>
    <property type="project" value="TreeGrafter"/>
</dbReference>
<evidence type="ECO:0000259" key="1">
    <source>
        <dbReference type="Pfam" id="PF01656"/>
    </source>
</evidence>
<dbReference type="GO" id="GO:0005524">
    <property type="term" value="F:ATP binding"/>
    <property type="evidence" value="ECO:0007669"/>
    <property type="project" value="TreeGrafter"/>
</dbReference>
<dbReference type="SUPFAM" id="SSF52540">
    <property type="entry name" value="P-loop containing nucleoside triphosphate hydrolases"/>
    <property type="match status" value="1"/>
</dbReference>
<comment type="caution">
    <text evidence="2">The sequence shown here is derived from an EMBL/GenBank/DDBJ whole genome shotgun (WGS) entry which is preliminary data.</text>
</comment>
<protein>
    <submittedName>
        <fullName evidence="2">Chromosome partitioning protein ParA</fullName>
    </submittedName>
</protein>
<dbReference type="Gene3D" id="3.40.50.300">
    <property type="entry name" value="P-loop containing nucleotide triphosphate hydrolases"/>
    <property type="match status" value="1"/>
</dbReference>
<evidence type="ECO:0000313" key="2">
    <source>
        <dbReference type="EMBL" id="KTG08090.1"/>
    </source>
</evidence>
<dbReference type="STRING" id="1514971.AUR64_00490"/>
<dbReference type="Pfam" id="PF01656">
    <property type="entry name" value="CbiA"/>
    <property type="match status" value="1"/>
</dbReference>
<feature type="domain" description="CobQ/CobB/MinD/ParA nucleotide binding" evidence="1">
    <location>
        <begin position="3"/>
        <end position="169"/>
    </location>
</feature>
<dbReference type="OrthoDB" id="204933at2157"/>
<dbReference type="AlphaFoldDB" id="A0A0W1R4Q0"/>
<dbReference type="InterPro" id="IPR002586">
    <property type="entry name" value="CobQ/CobB/MinD/ParA_Nub-bd_dom"/>
</dbReference>
<dbReference type="GO" id="GO:0009898">
    <property type="term" value="C:cytoplasmic side of plasma membrane"/>
    <property type="evidence" value="ECO:0007669"/>
    <property type="project" value="TreeGrafter"/>
</dbReference>
<accession>A0A0W1R4Q0</accession>